<evidence type="ECO:0008006" key="13">
    <source>
        <dbReference type="Google" id="ProtNLM"/>
    </source>
</evidence>
<dbReference type="Pfam" id="PF15612">
    <property type="entry name" value="WHIM1"/>
    <property type="match status" value="1"/>
</dbReference>
<dbReference type="CDD" id="cd15532">
    <property type="entry name" value="PHD2_CHD_II"/>
    <property type="match status" value="1"/>
</dbReference>
<keyword evidence="5" id="KW-0539">Nucleus</keyword>
<evidence type="ECO:0000256" key="4">
    <source>
        <dbReference type="ARBA" id="ARBA00022833"/>
    </source>
</evidence>
<dbReference type="PROSITE" id="PS50827">
    <property type="entry name" value="DDT"/>
    <property type="match status" value="1"/>
</dbReference>
<keyword evidence="2" id="KW-0479">Metal-binding</keyword>
<dbReference type="PROSITE" id="PS51379">
    <property type="entry name" value="4FE4S_FER_2"/>
    <property type="match status" value="1"/>
</dbReference>
<keyword evidence="12" id="KW-1185">Reference proteome</keyword>
<dbReference type="InterPro" id="IPR019787">
    <property type="entry name" value="Znf_PHD-finger"/>
</dbReference>
<evidence type="ECO:0000256" key="5">
    <source>
        <dbReference type="ARBA" id="ARBA00023242"/>
    </source>
</evidence>
<dbReference type="GO" id="GO:0008270">
    <property type="term" value="F:zinc ion binding"/>
    <property type="evidence" value="ECO:0007669"/>
    <property type="project" value="UniProtKB-KW"/>
</dbReference>
<dbReference type="Pfam" id="PF24294">
    <property type="entry name" value="Chromo_PTM"/>
    <property type="match status" value="1"/>
</dbReference>
<dbReference type="CDD" id="cd20401">
    <property type="entry name" value="Tudor_AtPTM-like"/>
    <property type="match status" value="1"/>
</dbReference>
<comment type="subcellular location">
    <subcellularLocation>
        <location evidence="1">Nucleus</location>
    </subcellularLocation>
</comment>
<dbReference type="SMART" id="SM00249">
    <property type="entry name" value="PHD"/>
    <property type="match status" value="4"/>
</dbReference>
<evidence type="ECO:0000259" key="8">
    <source>
        <dbReference type="PROSITE" id="PS50016"/>
    </source>
</evidence>
<dbReference type="GO" id="GO:0005634">
    <property type="term" value="C:nucleus"/>
    <property type="evidence" value="ECO:0007669"/>
    <property type="project" value="UniProtKB-SubCell"/>
</dbReference>
<evidence type="ECO:0000256" key="6">
    <source>
        <dbReference type="PROSITE-ProRule" id="PRU00146"/>
    </source>
</evidence>
<proteinExistence type="predicted"/>
<comment type="caution">
    <text evidence="11">The sequence shown here is derived from an EMBL/GenBank/DDBJ whole genome shotgun (WGS) entry which is preliminary data.</text>
</comment>
<reference evidence="11 12" key="1">
    <citation type="submission" date="2024-01" db="EMBL/GenBank/DDBJ databases">
        <title>The genomes of 5 underutilized Papilionoideae crops provide insights into root nodulation and disease resistanc.</title>
        <authorList>
            <person name="Jiang F."/>
        </authorList>
    </citation>
    <scope>NUCLEOTIDE SEQUENCE [LARGE SCALE GENOMIC DNA]</scope>
    <source>
        <strain evidence="11">JINMINGXINNONG_FW02</strain>
        <tissue evidence="11">Leaves</tissue>
    </source>
</reference>
<protein>
    <recommendedName>
        <fullName evidence="13">DDT domain-containing protein PTM</fullName>
    </recommendedName>
</protein>
<dbReference type="GO" id="GO:0000785">
    <property type="term" value="C:chromatin"/>
    <property type="evidence" value="ECO:0007669"/>
    <property type="project" value="UniProtKB-ARBA"/>
</dbReference>
<dbReference type="Gene3D" id="3.30.40.10">
    <property type="entry name" value="Zinc/RING finger domain, C3HC4 (zinc finger)"/>
    <property type="match status" value="2"/>
</dbReference>
<dbReference type="EMBL" id="JAYMYR010000009">
    <property type="protein sequence ID" value="KAK7341942.1"/>
    <property type="molecule type" value="Genomic_DNA"/>
</dbReference>
<dbReference type="InterPro" id="IPR056618">
    <property type="entry name" value="Chromo_PTM"/>
</dbReference>
<gene>
    <name evidence="11" type="ORF">VNO80_24883</name>
</gene>
<evidence type="ECO:0000256" key="7">
    <source>
        <dbReference type="SAM" id="MobiDB-lite"/>
    </source>
</evidence>
<evidence type="ECO:0000259" key="10">
    <source>
        <dbReference type="PROSITE" id="PS51379"/>
    </source>
</evidence>
<dbReference type="InterPro" id="IPR001965">
    <property type="entry name" value="Znf_PHD"/>
</dbReference>
<keyword evidence="3 6" id="KW-0863">Zinc-finger</keyword>
<feature type="compositionally biased region" description="Basic and acidic residues" evidence="7">
    <location>
        <begin position="1423"/>
        <end position="1432"/>
    </location>
</feature>
<feature type="domain" description="4Fe-4S ferredoxin-type" evidence="10">
    <location>
        <begin position="1198"/>
        <end position="1228"/>
    </location>
</feature>
<evidence type="ECO:0000256" key="1">
    <source>
        <dbReference type="ARBA" id="ARBA00004123"/>
    </source>
</evidence>
<evidence type="ECO:0000256" key="3">
    <source>
        <dbReference type="ARBA" id="ARBA00022771"/>
    </source>
</evidence>
<organism evidence="11 12">
    <name type="scientific">Phaseolus coccineus</name>
    <name type="common">Scarlet runner bean</name>
    <name type="synonym">Phaseolus multiflorus</name>
    <dbReference type="NCBI Taxonomy" id="3886"/>
    <lineage>
        <taxon>Eukaryota</taxon>
        <taxon>Viridiplantae</taxon>
        <taxon>Streptophyta</taxon>
        <taxon>Embryophyta</taxon>
        <taxon>Tracheophyta</taxon>
        <taxon>Spermatophyta</taxon>
        <taxon>Magnoliopsida</taxon>
        <taxon>eudicotyledons</taxon>
        <taxon>Gunneridae</taxon>
        <taxon>Pentapetalae</taxon>
        <taxon>rosids</taxon>
        <taxon>fabids</taxon>
        <taxon>Fabales</taxon>
        <taxon>Fabaceae</taxon>
        <taxon>Papilionoideae</taxon>
        <taxon>50 kb inversion clade</taxon>
        <taxon>NPAAA clade</taxon>
        <taxon>indigoferoid/millettioid clade</taxon>
        <taxon>Phaseoleae</taxon>
        <taxon>Phaseolus</taxon>
    </lineage>
</organism>
<keyword evidence="4" id="KW-0862">Zinc</keyword>
<dbReference type="SMART" id="SM00571">
    <property type="entry name" value="DDT"/>
    <property type="match status" value="1"/>
</dbReference>
<dbReference type="InterPro" id="IPR013083">
    <property type="entry name" value="Znf_RING/FYVE/PHD"/>
</dbReference>
<evidence type="ECO:0000259" key="9">
    <source>
        <dbReference type="PROSITE" id="PS50827"/>
    </source>
</evidence>
<dbReference type="InterPro" id="IPR017896">
    <property type="entry name" value="4Fe4S_Fe-S-bd"/>
</dbReference>
<accession>A0AAN9QNG2</accession>
<dbReference type="PROSITE" id="PS01359">
    <property type="entry name" value="ZF_PHD_1"/>
    <property type="match status" value="1"/>
</dbReference>
<feature type="domain" description="DDT" evidence="9">
    <location>
        <begin position="198"/>
        <end position="258"/>
    </location>
</feature>
<dbReference type="Pfam" id="PF00628">
    <property type="entry name" value="PHD"/>
    <property type="match status" value="1"/>
</dbReference>
<dbReference type="PANTHER" id="PTHR46508">
    <property type="entry name" value="PHD FINGER FAMILY PROTEIN"/>
    <property type="match status" value="1"/>
</dbReference>
<feature type="domain" description="PHD-type" evidence="8">
    <location>
        <begin position="421"/>
        <end position="468"/>
    </location>
</feature>
<dbReference type="Proteomes" id="UP001374584">
    <property type="component" value="Unassembled WGS sequence"/>
</dbReference>
<dbReference type="PROSITE" id="PS50016">
    <property type="entry name" value="ZF_PHD_2"/>
    <property type="match status" value="1"/>
</dbReference>
<dbReference type="InterPro" id="IPR047365">
    <property type="entry name" value="Tudor_AtPTM-like"/>
</dbReference>
<evidence type="ECO:0000313" key="11">
    <source>
        <dbReference type="EMBL" id="KAK7341942.1"/>
    </source>
</evidence>
<evidence type="ECO:0000256" key="2">
    <source>
        <dbReference type="ARBA" id="ARBA00022723"/>
    </source>
</evidence>
<dbReference type="InterPro" id="IPR019786">
    <property type="entry name" value="Zinc_finger_PHD-type_CS"/>
</dbReference>
<feature type="region of interest" description="Disordered" evidence="7">
    <location>
        <begin position="1249"/>
        <end position="1286"/>
    </location>
</feature>
<dbReference type="Pfam" id="PF02791">
    <property type="entry name" value="DDT"/>
    <property type="match status" value="1"/>
</dbReference>
<feature type="compositionally biased region" description="Acidic residues" evidence="7">
    <location>
        <begin position="147"/>
        <end position="159"/>
    </location>
</feature>
<dbReference type="Pfam" id="PF21743">
    <property type="entry name" value="PTM_DIR17_Tudor"/>
    <property type="match status" value="1"/>
</dbReference>
<dbReference type="InterPro" id="IPR018501">
    <property type="entry name" value="DDT_dom"/>
</dbReference>
<name>A0AAN9QNG2_PHACN</name>
<feature type="region of interest" description="Disordered" evidence="7">
    <location>
        <begin position="1"/>
        <end position="31"/>
    </location>
</feature>
<dbReference type="PANTHER" id="PTHR46508:SF1">
    <property type="entry name" value="PHD FINGER FAMILY PROTEIN"/>
    <property type="match status" value="1"/>
</dbReference>
<evidence type="ECO:0000313" key="12">
    <source>
        <dbReference type="Proteomes" id="UP001374584"/>
    </source>
</evidence>
<feature type="region of interest" description="Disordered" evidence="7">
    <location>
        <begin position="142"/>
        <end position="191"/>
    </location>
</feature>
<dbReference type="SUPFAM" id="SSF57903">
    <property type="entry name" value="FYVE/PHD zinc finger"/>
    <property type="match status" value="2"/>
</dbReference>
<dbReference type="InterPro" id="IPR011011">
    <property type="entry name" value="Znf_FYVE_PHD"/>
</dbReference>
<dbReference type="InterPro" id="IPR028942">
    <property type="entry name" value="WHIM1_dom"/>
</dbReference>
<sequence length="1738" mass="194059">MEAPVARPRGRPRKRRRNDEENESEAKKQASMGTRAVVLVGRYVLKNFPRNGVFLGKVVYYEGGLYRVCYEDGDSEDLDSGEVRTILVKEGGMDGDLARRKEKLEELVSKNSGKIANGSLKRPMESIKEESRAELCELKDGGLMIEKDEEEDEEEEDGDVNSWSDSGTGLGMDSGAEAETLPPPPELPVSSGTIGVPEQCVSLVFSVYGFLRSFSIRLFLQPFTLDEFIGALNYQVTNSLFDAIHLSLMRVLRRHLEFLSSEGSERASRCLRCNQWSLLDPVTWPVFLLQYLVVSGHTNSHEWKAFYEEVSTVEYYVLPVSRKLMILQILCDDVLESEDILNEMNIRRESEVGMDYDGEDILPTEFGLRRVEPRYTFTSACEDKEATKFVSASNAVNQPGSFISYSRHTESTEDGDVDRNGDECRLCGMDGTLLCCDGCPSAYHSRCIGVLKNHIPDGPWYCPECKINMSGPTIAKGTTLRGAEIFGKDLYGQLFMGTCEHLLVLNIGSAESCLRYYNQNDIPKVLRVLYASMPHRPIYHDICMAMLQYWSVPESLLFHSVSSGANVNSANRKEETKSSSFLLPPLGEGNLMKEEYPLTSVSITYCDNMVPSLDASSVSTQSSALQCNGNGSSSECPVVTTKLPEDSRMESILSADSASVSCHSNMNHGNFDDRSTVVDPGKCSPVNSQFSYHGHANDTGFPINISFQTKESTQASFEKCERNVTNGFAYMGFSYKPLSYMNYYVHGEFAASAAAKFALLSSEESRSEGHVSDNQRKLASGNTYLQAKAFSLTASRFFWPSSEKKPVEVPRERCGWCISCKAPASSKRGCMLNHAALSATKSAIKVLAGFSPIRSVEGVLPSIATYIIYMEECLRGLVVGPFLSSIYRREWRKQVEQATTFSAIKPLLLELEENIRTISFCGDWVKLMDDWLVEFSMVQSATYSLGTAQKRAPSGRRYKKRSAIDEATADGCPESFVLWRGGKFTKFIFQKAILPKSMVRKAARQGGSRKISTIFYADGIDIPKRSRQLVWRASVQMSRNASQLALQVRYLDFYLRWSDLIRPEQNIQDGKGQETEASAFRNANICDTKLVEGKNCYGIAFGSQKHLPSRVMKNVIEIEQNSEGKEKYWFSEARIPLYLVKEYEEGKGNMPYNEEQHLNTASGLHRKRLKAICKDIFFYLTCKRDNLDVVSCSVCQMGVLIRDATKCNACQGYCHEGCSTNSIVSANEVEYLRTCKQCYHARLLAQKENSNESPTSPLLLRGRENNSGTVLKRSRPKTLDQVQKSSKTKAKCSGLEPTTRINDNHLDMQQVASVATSAGKRHRKNCSWGIIWKKKNNEDTDNDFKLRNILLKGSSNIPEVKPVCHLCRKPYMSDLMYICCETCQNWYHAEAVELEESKLSSVLGFKCCKCRRIKSPVCPYSDVKPKRPEGKKSRTKAKKEHSGADTDSGAISDMRECEAATPVFPVYDDTSAFSVEDPSSVFPDEDPTPLFPVEDDPLLFSLSSVELITEPKIDEDIEWNSVNVSGPGLQKLTVRRNVKNEGDDDSFGGVPLDAEFSTYGGGEAGNLCNPAEESTSLEYASGVDLDSKLPDDSQNVNYDDYMDFEPHTYFSVTELLQSDDGGQFEGVDMSGDLSGYMENSSTTLIPESCGGVSLADNSEPTTYTGYSCMQCSQMEPAPDLRCEICGILIHSQCSPWVELPSTGSWRCGHCREYGAHDERSRWFSLLIWNHCISADFVP</sequence>
<feature type="region of interest" description="Disordered" evidence="7">
    <location>
        <begin position="1422"/>
        <end position="1452"/>
    </location>
</feature>